<proteinExistence type="predicted"/>
<dbReference type="PROSITE" id="PS51186">
    <property type="entry name" value="GNAT"/>
    <property type="match status" value="1"/>
</dbReference>
<dbReference type="OrthoDB" id="9795188at2"/>
<keyword evidence="3" id="KW-1185">Reference proteome</keyword>
<dbReference type="InterPro" id="IPR000182">
    <property type="entry name" value="GNAT_dom"/>
</dbReference>
<organism evidence="2 3">
    <name type="scientific">Nocardioides zhouii</name>
    <dbReference type="NCBI Taxonomy" id="1168729"/>
    <lineage>
        <taxon>Bacteria</taxon>
        <taxon>Bacillati</taxon>
        <taxon>Actinomycetota</taxon>
        <taxon>Actinomycetes</taxon>
        <taxon>Propionibacteriales</taxon>
        <taxon>Nocardioidaceae</taxon>
        <taxon>Nocardioides</taxon>
    </lineage>
</organism>
<dbReference type="GO" id="GO:0016747">
    <property type="term" value="F:acyltransferase activity, transferring groups other than amino-acyl groups"/>
    <property type="evidence" value="ECO:0007669"/>
    <property type="project" value="InterPro"/>
</dbReference>
<evidence type="ECO:0000313" key="2">
    <source>
        <dbReference type="EMBL" id="RYC13797.1"/>
    </source>
</evidence>
<dbReference type="EMBL" id="SDWV01000003">
    <property type="protein sequence ID" value="RYC13797.1"/>
    <property type="molecule type" value="Genomic_DNA"/>
</dbReference>
<protein>
    <submittedName>
        <fullName evidence="2">N-acetyltransferase</fullName>
    </submittedName>
</protein>
<feature type="domain" description="N-acetyltransferase" evidence="1">
    <location>
        <begin position="3"/>
        <end position="168"/>
    </location>
</feature>
<evidence type="ECO:0000313" key="3">
    <source>
        <dbReference type="Proteomes" id="UP000291101"/>
    </source>
</evidence>
<dbReference type="RefSeq" id="WP_129424981.1">
    <property type="nucleotide sequence ID" value="NZ_SDWV01000003.1"/>
</dbReference>
<accession>A0A4V1RQR7</accession>
<comment type="caution">
    <text evidence="2">The sequence shown here is derived from an EMBL/GenBank/DDBJ whole genome shotgun (WGS) entry which is preliminary data.</text>
</comment>
<gene>
    <name evidence="2" type="ORF">EUA94_04180</name>
</gene>
<dbReference type="Gene3D" id="3.40.630.30">
    <property type="match status" value="1"/>
</dbReference>
<dbReference type="AlphaFoldDB" id="A0A4V1RQR7"/>
<dbReference type="InterPro" id="IPR016181">
    <property type="entry name" value="Acyl_CoA_acyltransferase"/>
</dbReference>
<name>A0A4V1RQR7_9ACTN</name>
<dbReference type="CDD" id="cd04301">
    <property type="entry name" value="NAT_SF"/>
    <property type="match status" value="1"/>
</dbReference>
<dbReference type="SUPFAM" id="SSF55729">
    <property type="entry name" value="Acyl-CoA N-acyltransferases (Nat)"/>
    <property type="match status" value="1"/>
</dbReference>
<dbReference type="Proteomes" id="UP000291101">
    <property type="component" value="Unassembled WGS sequence"/>
</dbReference>
<reference evidence="2 3" key="1">
    <citation type="submission" date="2019-01" db="EMBL/GenBank/DDBJ databases">
        <title>Novel species of Nocardioides.</title>
        <authorList>
            <person name="Liu Q."/>
            <person name="X Y.-H."/>
        </authorList>
    </citation>
    <scope>NUCLEOTIDE SEQUENCE [LARGE SCALE GENOMIC DNA]</scope>
    <source>
        <strain evidence="2 3">HLT2-9</strain>
    </source>
</reference>
<dbReference type="Pfam" id="PF13302">
    <property type="entry name" value="Acetyltransf_3"/>
    <property type="match status" value="1"/>
</dbReference>
<sequence>MVVELRPLTTEDVEAHNAGEDELVVRWLTGGYGTIEGTAEHFAVLADNAAAGVGKRGYGMWVDGRLGGYVDFDPDLDDGLEADEVNLSYCVHPWARGRGVAGEAVALVCALLRSDGIGRRAAIRADPENDASLRVADKAGFRFVREFVSGTDRHPDGSPATLRLYLLDL</sequence>
<evidence type="ECO:0000259" key="1">
    <source>
        <dbReference type="PROSITE" id="PS51186"/>
    </source>
</evidence>
<keyword evidence="2" id="KW-0808">Transferase</keyword>